<gene>
    <name evidence="1" type="ORF">DPMN_063764</name>
</gene>
<keyword evidence="2" id="KW-1185">Reference proteome</keyword>
<dbReference type="AlphaFoldDB" id="A0A9D4CC72"/>
<name>A0A9D4CC72_DREPO</name>
<proteinExistence type="predicted"/>
<reference evidence="1" key="2">
    <citation type="submission" date="2020-11" db="EMBL/GenBank/DDBJ databases">
        <authorList>
            <person name="McCartney M.A."/>
            <person name="Auch B."/>
            <person name="Kono T."/>
            <person name="Mallez S."/>
            <person name="Becker A."/>
            <person name="Gohl D.M."/>
            <person name="Silverstein K.A.T."/>
            <person name="Koren S."/>
            <person name="Bechman K.B."/>
            <person name="Herman A."/>
            <person name="Abrahante J.E."/>
            <person name="Garbe J."/>
        </authorList>
    </citation>
    <scope>NUCLEOTIDE SEQUENCE</scope>
    <source>
        <strain evidence="1">Duluth1</strain>
        <tissue evidence="1">Whole animal</tissue>
    </source>
</reference>
<accession>A0A9D4CC72</accession>
<protein>
    <submittedName>
        <fullName evidence="1">Uncharacterized protein</fullName>
    </submittedName>
</protein>
<dbReference type="EMBL" id="JAIWYP010000013">
    <property type="protein sequence ID" value="KAH3720855.1"/>
    <property type="molecule type" value="Genomic_DNA"/>
</dbReference>
<evidence type="ECO:0000313" key="1">
    <source>
        <dbReference type="EMBL" id="KAH3720855.1"/>
    </source>
</evidence>
<evidence type="ECO:0000313" key="2">
    <source>
        <dbReference type="Proteomes" id="UP000828390"/>
    </source>
</evidence>
<reference evidence="1" key="1">
    <citation type="journal article" date="2019" name="bioRxiv">
        <title>The Genome of the Zebra Mussel, Dreissena polymorpha: A Resource for Invasive Species Research.</title>
        <authorList>
            <person name="McCartney M.A."/>
            <person name="Auch B."/>
            <person name="Kono T."/>
            <person name="Mallez S."/>
            <person name="Zhang Y."/>
            <person name="Obille A."/>
            <person name="Becker A."/>
            <person name="Abrahante J.E."/>
            <person name="Garbe J."/>
            <person name="Badalamenti J.P."/>
            <person name="Herman A."/>
            <person name="Mangelson H."/>
            <person name="Liachko I."/>
            <person name="Sullivan S."/>
            <person name="Sone E.D."/>
            <person name="Koren S."/>
            <person name="Silverstein K.A.T."/>
            <person name="Beckman K.B."/>
            <person name="Gohl D.M."/>
        </authorList>
    </citation>
    <scope>NUCLEOTIDE SEQUENCE</scope>
    <source>
        <strain evidence="1">Duluth1</strain>
        <tissue evidence="1">Whole animal</tissue>
    </source>
</reference>
<dbReference type="Proteomes" id="UP000828390">
    <property type="component" value="Unassembled WGS sequence"/>
</dbReference>
<organism evidence="1 2">
    <name type="scientific">Dreissena polymorpha</name>
    <name type="common">Zebra mussel</name>
    <name type="synonym">Mytilus polymorpha</name>
    <dbReference type="NCBI Taxonomy" id="45954"/>
    <lineage>
        <taxon>Eukaryota</taxon>
        <taxon>Metazoa</taxon>
        <taxon>Spiralia</taxon>
        <taxon>Lophotrochozoa</taxon>
        <taxon>Mollusca</taxon>
        <taxon>Bivalvia</taxon>
        <taxon>Autobranchia</taxon>
        <taxon>Heteroconchia</taxon>
        <taxon>Euheterodonta</taxon>
        <taxon>Imparidentia</taxon>
        <taxon>Neoheterodontei</taxon>
        <taxon>Myida</taxon>
        <taxon>Dreissenoidea</taxon>
        <taxon>Dreissenidae</taxon>
        <taxon>Dreissena</taxon>
    </lineage>
</organism>
<sequence>MKLLLPLFVCNSVKSVFSLDSLDSLDALEDKPGQSNTLLLSNLSTTKVSLLEILHF</sequence>
<comment type="caution">
    <text evidence="1">The sequence shown here is derived from an EMBL/GenBank/DDBJ whole genome shotgun (WGS) entry which is preliminary data.</text>
</comment>